<keyword evidence="1" id="KW-0812">Transmembrane</keyword>
<dbReference type="EMBL" id="QKWP01004470">
    <property type="protein sequence ID" value="RIB00330.1"/>
    <property type="molecule type" value="Genomic_DNA"/>
</dbReference>
<gene>
    <name evidence="2" type="ORF">C2G38_2051737</name>
</gene>
<comment type="caution">
    <text evidence="2">The sequence shown here is derived from an EMBL/GenBank/DDBJ whole genome shotgun (WGS) entry which is preliminary data.</text>
</comment>
<dbReference type="Proteomes" id="UP000266673">
    <property type="component" value="Unassembled WGS sequence"/>
</dbReference>
<evidence type="ECO:0000256" key="1">
    <source>
        <dbReference type="SAM" id="Phobius"/>
    </source>
</evidence>
<evidence type="ECO:0000313" key="3">
    <source>
        <dbReference type="Proteomes" id="UP000266673"/>
    </source>
</evidence>
<protein>
    <recommendedName>
        <fullName evidence="4">TLDc domain-containing protein</fullName>
    </recommendedName>
</protein>
<feature type="transmembrane region" description="Helical" evidence="1">
    <location>
        <begin position="23"/>
        <end position="41"/>
    </location>
</feature>
<keyword evidence="3" id="KW-1185">Reference proteome</keyword>
<feature type="non-terminal residue" evidence="2">
    <location>
        <position position="1"/>
    </location>
</feature>
<organism evidence="2 3">
    <name type="scientific">Gigaspora rosea</name>
    <dbReference type="NCBI Taxonomy" id="44941"/>
    <lineage>
        <taxon>Eukaryota</taxon>
        <taxon>Fungi</taxon>
        <taxon>Fungi incertae sedis</taxon>
        <taxon>Mucoromycota</taxon>
        <taxon>Glomeromycotina</taxon>
        <taxon>Glomeromycetes</taxon>
        <taxon>Diversisporales</taxon>
        <taxon>Gigasporaceae</taxon>
        <taxon>Gigaspora</taxon>
    </lineage>
</organism>
<keyword evidence="1" id="KW-0472">Membrane</keyword>
<keyword evidence="1" id="KW-1133">Transmembrane helix</keyword>
<sequence length="174" mass="19944">IEMGNGTGWSSDKYVSLCLKLKAWIVEAFFGWSFVSFVVLLRLEDLRPKMGEASKSLLLKSSAASLFENISYLNYFFEELEMVLPKIHFVVVTKVFLRSKLKAWIVEAFFDFTGLQFKLLLRKTRDGFTKDSFWRLCDKQILLVVVMRVKGTGETLGGYNLSVGINCLKKIFVV</sequence>
<evidence type="ECO:0000313" key="2">
    <source>
        <dbReference type="EMBL" id="RIB00330.1"/>
    </source>
</evidence>
<dbReference type="AlphaFoldDB" id="A0A397TQR8"/>
<proteinExistence type="predicted"/>
<reference evidence="2 3" key="1">
    <citation type="submission" date="2018-06" db="EMBL/GenBank/DDBJ databases">
        <title>Comparative genomics reveals the genomic features of Rhizophagus irregularis, R. cerebriforme, R. diaphanum and Gigaspora rosea, and their symbiotic lifestyle signature.</title>
        <authorList>
            <person name="Morin E."/>
            <person name="San Clemente H."/>
            <person name="Chen E.C.H."/>
            <person name="De La Providencia I."/>
            <person name="Hainaut M."/>
            <person name="Kuo A."/>
            <person name="Kohler A."/>
            <person name="Murat C."/>
            <person name="Tang N."/>
            <person name="Roy S."/>
            <person name="Loubradou J."/>
            <person name="Henrissat B."/>
            <person name="Grigoriev I.V."/>
            <person name="Corradi N."/>
            <person name="Roux C."/>
            <person name="Martin F.M."/>
        </authorList>
    </citation>
    <scope>NUCLEOTIDE SEQUENCE [LARGE SCALE GENOMIC DNA]</scope>
    <source>
        <strain evidence="2 3">DAOM 194757</strain>
    </source>
</reference>
<evidence type="ECO:0008006" key="4">
    <source>
        <dbReference type="Google" id="ProtNLM"/>
    </source>
</evidence>
<name>A0A397TQR8_9GLOM</name>
<accession>A0A397TQR8</accession>